<keyword evidence="7" id="KW-0902">Two-component regulatory system</keyword>
<dbReference type="PRINTS" id="PR00344">
    <property type="entry name" value="BCTRLSENSOR"/>
</dbReference>
<dbReference type="SMART" id="SM00388">
    <property type="entry name" value="HisKA"/>
    <property type="match status" value="1"/>
</dbReference>
<dbReference type="Gene3D" id="3.30.565.10">
    <property type="entry name" value="Histidine kinase-like ATPase, C-terminal domain"/>
    <property type="match status" value="1"/>
</dbReference>
<dbReference type="InterPro" id="IPR003660">
    <property type="entry name" value="HAMP_dom"/>
</dbReference>
<evidence type="ECO:0000259" key="10">
    <source>
        <dbReference type="PROSITE" id="PS50109"/>
    </source>
</evidence>
<dbReference type="Proteomes" id="UP000824073">
    <property type="component" value="Unassembled WGS sequence"/>
</dbReference>
<evidence type="ECO:0000313" key="12">
    <source>
        <dbReference type="EMBL" id="HIU43820.1"/>
    </source>
</evidence>
<evidence type="ECO:0000256" key="9">
    <source>
        <dbReference type="SAM" id="Phobius"/>
    </source>
</evidence>
<reference evidence="12" key="2">
    <citation type="journal article" date="2021" name="PeerJ">
        <title>Extensive microbial diversity within the chicken gut microbiome revealed by metagenomics and culture.</title>
        <authorList>
            <person name="Gilroy R."/>
            <person name="Ravi A."/>
            <person name="Getino M."/>
            <person name="Pursley I."/>
            <person name="Horton D.L."/>
            <person name="Alikhan N.F."/>
            <person name="Baker D."/>
            <person name="Gharbi K."/>
            <person name="Hall N."/>
            <person name="Watson M."/>
            <person name="Adriaenssens E.M."/>
            <person name="Foster-Nyarko E."/>
            <person name="Jarju S."/>
            <person name="Secka A."/>
            <person name="Antonio M."/>
            <person name="Oren A."/>
            <person name="Chaudhuri R.R."/>
            <person name="La Ragione R."/>
            <person name="Hildebrand F."/>
            <person name="Pallen M.J."/>
        </authorList>
    </citation>
    <scope>NUCLEOTIDE SEQUENCE</scope>
    <source>
        <strain evidence="12">CHK191-8634</strain>
    </source>
</reference>
<dbReference type="AlphaFoldDB" id="A0A9D1ITX6"/>
<keyword evidence="9" id="KW-1133">Transmembrane helix</keyword>
<proteinExistence type="predicted"/>
<evidence type="ECO:0000256" key="5">
    <source>
        <dbReference type="ARBA" id="ARBA00022679"/>
    </source>
</evidence>
<feature type="transmembrane region" description="Helical" evidence="9">
    <location>
        <begin position="23"/>
        <end position="45"/>
    </location>
</feature>
<dbReference type="EC" id="2.7.13.3" evidence="3"/>
<dbReference type="SUPFAM" id="SSF55874">
    <property type="entry name" value="ATPase domain of HSP90 chaperone/DNA topoisomerase II/histidine kinase"/>
    <property type="match status" value="1"/>
</dbReference>
<feature type="domain" description="Histidine kinase" evidence="10">
    <location>
        <begin position="257"/>
        <end position="472"/>
    </location>
</feature>
<evidence type="ECO:0000256" key="2">
    <source>
        <dbReference type="ARBA" id="ARBA00004370"/>
    </source>
</evidence>
<dbReference type="EMBL" id="DVMR01000047">
    <property type="protein sequence ID" value="HIU43820.1"/>
    <property type="molecule type" value="Genomic_DNA"/>
</dbReference>
<dbReference type="PANTHER" id="PTHR43711:SF28">
    <property type="entry name" value="SENSOR HISTIDINE KINASE YXDK"/>
    <property type="match status" value="1"/>
</dbReference>
<dbReference type="CDD" id="cd00082">
    <property type="entry name" value="HisKA"/>
    <property type="match status" value="1"/>
</dbReference>
<feature type="domain" description="HAMP" evidence="11">
    <location>
        <begin position="202"/>
        <end position="249"/>
    </location>
</feature>
<dbReference type="InterPro" id="IPR036890">
    <property type="entry name" value="HATPase_C_sf"/>
</dbReference>
<evidence type="ECO:0000256" key="1">
    <source>
        <dbReference type="ARBA" id="ARBA00000085"/>
    </source>
</evidence>
<keyword evidence="6" id="KW-0418">Kinase</keyword>
<evidence type="ECO:0000313" key="13">
    <source>
        <dbReference type="Proteomes" id="UP000824073"/>
    </source>
</evidence>
<keyword evidence="8 9" id="KW-0472">Membrane</keyword>
<reference evidence="12" key="1">
    <citation type="submission" date="2020-10" db="EMBL/GenBank/DDBJ databases">
        <authorList>
            <person name="Gilroy R."/>
        </authorList>
    </citation>
    <scope>NUCLEOTIDE SEQUENCE</scope>
    <source>
        <strain evidence="12">CHK191-8634</strain>
    </source>
</reference>
<dbReference type="SUPFAM" id="SSF47384">
    <property type="entry name" value="Homodimeric domain of signal transducing histidine kinase"/>
    <property type="match status" value="1"/>
</dbReference>
<dbReference type="GO" id="GO:0016020">
    <property type="term" value="C:membrane"/>
    <property type="evidence" value="ECO:0007669"/>
    <property type="project" value="UniProtKB-SubCell"/>
</dbReference>
<dbReference type="GO" id="GO:0000155">
    <property type="term" value="F:phosphorelay sensor kinase activity"/>
    <property type="evidence" value="ECO:0007669"/>
    <property type="project" value="InterPro"/>
</dbReference>
<dbReference type="InterPro" id="IPR004358">
    <property type="entry name" value="Sig_transdc_His_kin-like_C"/>
</dbReference>
<evidence type="ECO:0000256" key="4">
    <source>
        <dbReference type="ARBA" id="ARBA00022553"/>
    </source>
</evidence>
<dbReference type="PROSITE" id="PS50885">
    <property type="entry name" value="HAMP"/>
    <property type="match status" value="1"/>
</dbReference>
<comment type="catalytic activity">
    <reaction evidence="1">
        <text>ATP + protein L-histidine = ADP + protein N-phospho-L-histidine.</text>
        <dbReference type="EC" id="2.7.13.3"/>
    </reaction>
</comment>
<dbReference type="InterPro" id="IPR036097">
    <property type="entry name" value="HisK_dim/P_sf"/>
</dbReference>
<evidence type="ECO:0000256" key="7">
    <source>
        <dbReference type="ARBA" id="ARBA00023012"/>
    </source>
</evidence>
<gene>
    <name evidence="12" type="ORF">IAB67_05925</name>
</gene>
<organism evidence="12 13">
    <name type="scientific">Candidatus Ventrousia excrementavium</name>
    <dbReference type="NCBI Taxonomy" id="2840961"/>
    <lineage>
        <taxon>Bacteria</taxon>
        <taxon>Bacillati</taxon>
        <taxon>Bacillota</taxon>
        <taxon>Clostridia</taxon>
        <taxon>Eubacteriales</taxon>
        <taxon>Clostridiaceae</taxon>
        <taxon>Clostridiaceae incertae sedis</taxon>
        <taxon>Candidatus Ventrousia</taxon>
    </lineage>
</organism>
<evidence type="ECO:0000259" key="11">
    <source>
        <dbReference type="PROSITE" id="PS50885"/>
    </source>
</evidence>
<dbReference type="Pfam" id="PF00512">
    <property type="entry name" value="HisKA"/>
    <property type="match status" value="1"/>
</dbReference>
<dbReference type="CDD" id="cd06225">
    <property type="entry name" value="HAMP"/>
    <property type="match status" value="1"/>
</dbReference>
<protein>
    <recommendedName>
        <fullName evidence="3">histidine kinase</fullName>
        <ecNumber evidence="3">2.7.13.3</ecNumber>
    </recommendedName>
</protein>
<dbReference type="PANTHER" id="PTHR43711">
    <property type="entry name" value="TWO-COMPONENT HISTIDINE KINASE"/>
    <property type="match status" value="1"/>
</dbReference>
<dbReference type="SMART" id="SM00304">
    <property type="entry name" value="HAMP"/>
    <property type="match status" value="1"/>
</dbReference>
<accession>A0A9D1ITX6</accession>
<dbReference type="SMART" id="SM00387">
    <property type="entry name" value="HATPase_c"/>
    <property type="match status" value="1"/>
</dbReference>
<dbReference type="InterPro" id="IPR003594">
    <property type="entry name" value="HATPase_dom"/>
</dbReference>
<evidence type="ECO:0000256" key="8">
    <source>
        <dbReference type="ARBA" id="ARBA00023136"/>
    </source>
</evidence>
<dbReference type="PROSITE" id="PS50109">
    <property type="entry name" value="HIS_KIN"/>
    <property type="match status" value="1"/>
</dbReference>
<dbReference type="Pfam" id="PF02518">
    <property type="entry name" value="HATPase_c"/>
    <property type="match status" value="1"/>
</dbReference>
<dbReference type="FunFam" id="1.10.287.130:FF:000001">
    <property type="entry name" value="Two-component sensor histidine kinase"/>
    <property type="match status" value="1"/>
</dbReference>
<dbReference type="FunFam" id="3.30.565.10:FF:000006">
    <property type="entry name" value="Sensor histidine kinase WalK"/>
    <property type="match status" value="1"/>
</dbReference>
<sequence length="482" mass="52707">MARRKSGSSIIFRLGVERFLERLSLFLALDLLLCVLFAGAGLWVVETRAAGILADAQSAEWTGAVELGGWSVQKRSAADGAQPPPEWLQGLLPEESEQAGRRLSWGVSPSLAQRLRGARYTLTLDTGETGRERYIVLTAEIGPVLWAAWVCLVIILCWQGLSLLGACIGASRTYSRILRPLWELTETTRALSAGEKLTPEELQKLSSALDSITAGHLDARIPTAKLNAELRPLAQAVNQMLERVDDAYRSQMRFVSDASHELRTPIAVIQGYADLLSRWGTEDPATMRESITAIRSEAAAMKEMVEQLLFLARGDNDSMHLELENVSLAAIASEVQREIEMIDQTHVFVSDLVGDGIVYADAGLMKQLLRVLVDNSVKYTPAGGRVTLTLRQEENTVRLSVQDEGCGIAPDELPRVFDRFYRADRSRTRDTGGSGLGLSIAKWIVEKHGGWFEVTSSVGIGTRMTVCLPAAPKESAADSESA</sequence>
<evidence type="ECO:0000256" key="3">
    <source>
        <dbReference type="ARBA" id="ARBA00012438"/>
    </source>
</evidence>
<name>A0A9D1ITX6_9CLOT</name>
<evidence type="ECO:0000256" key="6">
    <source>
        <dbReference type="ARBA" id="ARBA00022777"/>
    </source>
</evidence>
<comment type="subcellular location">
    <subcellularLocation>
        <location evidence="2">Membrane</location>
    </subcellularLocation>
</comment>
<comment type="caution">
    <text evidence="12">The sequence shown here is derived from an EMBL/GenBank/DDBJ whole genome shotgun (WGS) entry which is preliminary data.</text>
</comment>
<dbReference type="InterPro" id="IPR005467">
    <property type="entry name" value="His_kinase_dom"/>
</dbReference>
<keyword evidence="5" id="KW-0808">Transferase</keyword>
<dbReference type="InterPro" id="IPR003661">
    <property type="entry name" value="HisK_dim/P_dom"/>
</dbReference>
<dbReference type="Gene3D" id="1.10.287.130">
    <property type="match status" value="1"/>
</dbReference>
<dbReference type="SUPFAM" id="SSF158472">
    <property type="entry name" value="HAMP domain-like"/>
    <property type="match status" value="1"/>
</dbReference>
<keyword evidence="9" id="KW-0812">Transmembrane</keyword>
<dbReference type="CDD" id="cd00075">
    <property type="entry name" value="HATPase"/>
    <property type="match status" value="1"/>
</dbReference>
<dbReference type="InterPro" id="IPR050736">
    <property type="entry name" value="Sensor_HK_Regulatory"/>
</dbReference>
<dbReference type="Pfam" id="PF00672">
    <property type="entry name" value="HAMP"/>
    <property type="match status" value="1"/>
</dbReference>
<keyword evidence="4" id="KW-0597">Phosphoprotein</keyword>